<dbReference type="OrthoDB" id="3256438at2759"/>
<reference evidence="2" key="1">
    <citation type="submission" date="2020-11" db="EMBL/GenBank/DDBJ databases">
        <authorList>
            <consortium name="DOE Joint Genome Institute"/>
            <person name="Ahrendt S."/>
            <person name="Riley R."/>
            <person name="Andreopoulos W."/>
            <person name="Labutti K."/>
            <person name="Pangilinan J."/>
            <person name="Ruiz-Duenas F.J."/>
            <person name="Barrasa J.M."/>
            <person name="Sanchez-Garcia M."/>
            <person name="Camarero S."/>
            <person name="Miyauchi S."/>
            <person name="Serrano A."/>
            <person name="Linde D."/>
            <person name="Babiker R."/>
            <person name="Drula E."/>
            <person name="Ayuso-Fernandez I."/>
            <person name="Pacheco R."/>
            <person name="Padilla G."/>
            <person name="Ferreira P."/>
            <person name="Barriuso J."/>
            <person name="Kellner H."/>
            <person name="Castanera R."/>
            <person name="Alfaro M."/>
            <person name="Ramirez L."/>
            <person name="Pisabarro A.G."/>
            <person name="Kuo A."/>
            <person name="Tritt A."/>
            <person name="Lipzen A."/>
            <person name="He G."/>
            <person name="Yan M."/>
            <person name="Ng V."/>
            <person name="Cullen D."/>
            <person name="Martin F."/>
            <person name="Rosso M.-N."/>
            <person name="Henrissat B."/>
            <person name="Hibbett D."/>
            <person name="Martinez A.T."/>
            <person name="Grigoriev I.V."/>
        </authorList>
    </citation>
    <scope>NUCLEOTIDE SEQUENCE</scope>
    <source>
        <strain evidence="2">MF-IS2</strain>
    </source>
</reference>
<feature type="region of interest" description="Disordered" evidence="1">
    <location>
        <begin position="134"/>
        <end position="153"/>
    </location>
</feature>
<name>A0A9P6BZC4_9AGAR</name>
<feature type="compositionally biased region" description="Low complexity" evidence="1">
    <location>
        <begin position="170"/>
        <end position="192"/>
    </location>
</feature>
<organism evidence="2 3">
    <name type="scientific">Macrolepiota fuliginosa MF-IS2</name>
    <dbReference type="NCBI Taxonomy" id="1400762"/>
    <lineage>
        <taxon>Eukaryota</taxon>
        <taxon>Fungi</taxon>
        <taxon>Dikarya</taxon>
        <taxon>Basidiomycota</taxon>
        <taxon>Agaricomycotina</taxon>
        <taxon>Agaricomycetes</taxon>
        <taxon>Agaricomycetidae</taxon>
        <taxon>Agaricales</taxon>
        <taxon>Agaricineae</taxon>
        <taxon>Agaricaceae</taxon>
        <taxon>Macrolepiota</taxon>
    </lineage>
</organism>
<feature type="region of interest" description="Disordered" evidence="1">
    <location>
        <begin position="294"/>
        <end position="321"/>
    </location>
</feature>
<gene>
    <name evidence="2" type="ORF">P691DRAFT_797347</name>
</gene>
<feature type="compositionally biased region" description="Low complexity" evidence="1">
    <location>
        <begin position="62"/>
        <end position="73"/>
    </location>
</feature>
<feature type="compositionally biased region" description="Polar residues" evidence="1">
    <location>
        <begin position="306"/>
        <end position="321"/>
    </location>
</feature>
<feature type="region of interest" description="Disordered" evidence="1">
    <location>
        <begin position="62"/>
        <end position="83"/>
    </location>
</feature>
<keyword evidence="3" id="KW-1185">Reference proteome</keyword>
<dbReference type="EMBL" id="MU151467">
    <property type="protein sequence ID" value="KAF9443499.1"/>
    <property type="molecule type" value="Genomic_DNA"/>
</dbReference>
<feature type="region of interest" description="Disordered" evidence="1">
    <location>
        <begin position="162"/>
        <end position="243"/>
    </location>
</feature>
<dbReference type="Proteomes" id="UP000807342">
    <property type="component" value="Unassembled WGS sequence"/>
</dbReference>
<evidence type="ECO:0000256" key="1">
    <source>
        <dbReference type="SAM" id="MobiDB-lite"/>
    </source>
</evidence>
<evidence type="ECO:0000313" key="3">
    <source>
        <dbReference type="Proteomes" id="UP000807342"/>
    </source>
</evidence>
<protein>
    <submittedName>
        <fullName evidence="2">Uncharacterized protein</fullName>
    </submittedName>
</protein>
<feature type="region of interest" description="Disordered" evidence="1">
    <location>
        <begin position="1"/>
        <end position="23"/>
    </location>
</feature>
<sequence>MRPHGYIVSHHRFPPRSFDAPQGHHEAKCVESRQADSMHRFIVSVVPDQFLPQPFQRKRTASFSISSTSLSASPRPTKAPRTSAMGLRRTESYLTLPSIASTSVAIVSAQGFCKSSQSQPSTVPYQQSLQYYKDQRQRRKAATRANWSSEPITIRTRLEHTYSQPQAQHSTTASTSPPPSRSRSLTRTATLLDVTTRATDESISSTSESTSTPAHFRAPPSFRASSPLSPKRHLLPGRPVFPRSKPEPDLYRLAIKTCMRCSPEGQKILRMGPRLALSILTATQDLERIVAEQESREDAMMEDRSVTNSEEPSGPSLTLSNSWVDVRHEDWEMVDCSA</sequence>
<feature type="compositionally biased region" description="Basic residues" evidence="1">
    <location>
        <begin position="1"/>
        <end position="14"/>
    </location>
</feature>
<accession>A0A9P6BZC4</accession>
<proteinExistence type="predicted"/>
<feature type="compositionally biased region" description="Low complexity" evidence="1">
    <location>
        <begin position="201"/>
        <end position="212"/>
    </location>
</feature>
<dbReference type="AlphaFoldDB" id="A0A9P6BZC4"/>
<feature type="compositionally biased region" description="Basic and acidic residues" evidence="1">
    <location>
        <begin position="294"/>
        <end position="305"/>
    </location>
</feature>
<comment type="caution">
    <text evidence="2">The sequence shown here is derived from an EMBL/GenBank/DDBJ whole genome shotgun (WGS) entry which is preliminary data.</text>
</comment>
<evidence type="ECO:0000313" key="2">
    <source>
        <dbReference type="EMBL" id="KAF9443499.1"/>
    </source>
</evidence>